<comment type="subcellular location">
    <subcellularLocation>
        <location evidence="1">Membrane</location>
        <topology evidence="1">Multi-pass membrane protein</topology>
    </subcellularLocation>
</comment>
<evidence type="ECO:0000256" key="7">
    <source>
        <dbReference type="ARBA" id="ARBA00023136"/>
    </source>
</evidence>
<feature type="transmembrane region" description="Helical" evidence="9">
    <location>
        <begin position="129"/>
        <end position="151"/>
    </location>
</feature>
<reference evidence="12 13" key="1">
    <citation type="journal article" date="2016" name="Sci. Rep.">
        <title>Draft genome sequencing and secretome analysis of fungal phytopathogen Ascochyta rabiei provides insight into the necrotrophic effector repertoire.</title>
        <authorList>
            <person name="Verma S."/>
            <person name="Gazara R.K."/>
            <person name="Nizam S."/>
            <person name="Parween S."/>
            <person name="Chattopadhyay D."/>
            <person name="Verma P.K."/>
        </authorList>
    </citation>
    <scope>NUCLEOTIDE SEQUENCE [LARGE SCALE GENOMIC DNA]</scope>
    <source>
        <strain evidence="12 13">ArDII</strain>
    </source>
</reference>
<feature type="region of interest" description="Disordered" evidence="8">
    <location>
        <begin position="1"/>
        <end position="26"/>
    </location>
</feature>
<dbReference type="InterPro" id="IPR017871">
    <property type="entry name" value="ABC_transporter-like_CS"/>
</dbReference>
<keyword evidence="4" id="KW-0547">Nucleotide-binding</keyword>
<sequence length="911" mass="96389">MSTPVEAIEPTSVTEPNREPRRPWTSSATTVGLPVLSVIAFLALWQVAAASGTWSETFVPFPSTVWHAFVNTMTTHDGVRGYQGYLLWEHLYMTLRRVLVGVIIGVGLGVILGLAMGSVTWLRSLLEPWLTFLRALPPLAYFFLLVIWLGIDEAPKITLLALAALPPAAVATTAAVVAAPVGLVEAARALGASRAQVIRDVVIPSALPETFTGIRLSVGMAYSSVVAAELFNGIPGIGGMVKDASNYNNTPVVLVGIFAIGFSGLIIDGLLRAAERRAVPWRGKSFPSGDLIVKNNRWLEDALPEYNVKWTKFDSGADINTAFIAGEIDFGAIGSSPVARGLSAPLNIPYQVAFVLDVAGDNEALVARNATGIKTVADLRGKKVATAFASTAHYSLLAALNQAGLSADDVQLVDLQPQASLAAWQRGDIDAVYTWLPTLDELRKDGTQLIASRELATAGKPTLDLGVVSTAFAKDHPEIVDTWRQVQARALTTIATDPNAAAEAVAAQLGASKEDAAAQLKQGVFLTPEQISSPEWLGTEGAPGNLAVNLQSAAQFLAEQKQIDSQASGGFAPDRPGAIRIDTVSHRYGHGRESVTALGPVSIDVTPGEFLVLVGASGCGKSTLLRLIAGFESPSSGTVQVSGSDPIPGSSAGVVFQQPRLFPWKSVGGNIDLALKYAGVAKSERGQRRDELLDRVGLVGTADRRIWEISGGQQQRVAIARALAAETSLLLLDEPFAALDALTRERLQEDLRSVSAESGRTSVFVTHSADEAAFLGSRVVVLTSRPGKVALDLKIDLPRTGVDPDDLRGSPEYAAFRAEVGHAEGERAGHDEQGVVMATEVESGDLVQAAGHAGPWTVVEVRQGMALLEHSDGHRLSRRTTTLTVVRKGSGKKATAVEDGNDENGSPTLFD</sequence>
<keyword evidence="13" id="KW-1185">Reference proteome</keyword>
<dbReference type="SMART" id="SM00382">
    <property type="entry name" value="AAA"/>
    <property type="match status" value="1"/>
</dbReference>
<dbReference type="AlphaFoldDB" id="A0A163LD83"/>
<dbReference type="PROSITE" id="PS50928">
    <property type="entry name" value="ABC_TM1"/>
    <property type="match status" value="1"/>
</dbReference>
<dbReference type="InterPro" id="IPR003439">
    <property type="entry name" value="ABC_transporter-like_ATP-bd"/>
</dbReference>
<dbReference type="GO" id="GO:0016020">
    <property type="term" value="C:membrane"/>
    <property type="evidence" value="ECO:0007669"/>
    <property type="project" value="UniProtKB-SubCell"/>
</dbReference>
<dbReference type="CDD" id="cd06261">
    <property type="entry name" value="TM_PBP2"/>
    <property type="match status" value="1"/>
</dbReference>
<evidence type="ECO:0000256" key="8">
    <source>
        <dbReference type="SAM" id="MobiDB-lite"/>
    </source>
</evidence>
<keyword evidence="5" id="KW-0067">ATP-binding</keyword>
<dbReference type="PANTHER" id="PTHR42788:SF13">
    <property type="entry name" value="ALIPHATIC SULFONATES IMPORT ATP-BINDING PROTEIN SSUB"/>
    <property type="match status" value="1"/>
</dbReference>
<keyword evidence="6 9" id="KW-1133">Transmembrane helix</keyword>
<evidence type="ECO:0000256" key="6">
    <source>
        <dbReference type="ARBA" id="ARBA00022989"/>
    </source>
</evidence>
<dbReference type="SMART" id="SM00062">
    <property type="entry name" value="PBPb"/>
    <property type="match status" value="1"/>
</dbReference>
<feature type="transmembrane region" description="Helical" evidence="9">
    <location>
        <begin position="98"/>
        <end position="122"/>
    </location>
</feature>
<keyword evidence="3 9" id="KW-0812">Transmembrane</keyword>
<dbReference type="InterPro" id="IPR015168">
    <property type="entry name" value="SsuA/THI5"/>
</dbReference>
<dbReference type="InterPro" id="IPR003593">
    <property type="entry name" value="AAA+_ATPase"/>
</dbReference>
<accession>A0A163LD83</accession>
<feature type="transmembrane region" description="Helical" evidence="9">
    <location>
        <begin position="157"/>
        <end position="184"/>
    </location>
</feature>
<dbReference type="Proteomes" id="UP000076837">
    <property type="component" value="Unassembled WGS sequence"/>
</dbReference>
<evidence type="ECO:0000256" key="1">
    <source>
        <dbReference type="ARBA" id="ARBA00004141"/>
    </source>
</evidence>
<dbReference type="PROSITE" id="PS00211">
    <property type="entry name" value="ABC_TRANSPORTER_1"/>
    <property type="match status" value="1"/>
</dbReference>
<dbReference type="GO" id="GO:0055085">
    <property type="term" value="P:transmembrane transport"/>
    <property type="evidence" value="ECO:0007669"/>
    <property type="project" value="InterPro"/>
</dbReference>
<keyword evidence="7 9" id="KW-0472">Membrane</keyword>
<evidence type="ECO:0000259" key="10">
    <source>
        <dbReference type="PROSITE" id="PS50893"/>
    </source>
</evidence>
<dbReference type="Pfam" id="PF00528">
    <property type="entry name" value="BPD_transp_1"/>
    <property type="match status" value="1"/>
</dbReference>
<dbReference type="GO" id="GO:0016887">
    <property type="term" value="F:ATP hydrolysis activity"/>
    <property type="evidence" value="ECO:0007669"/>
    <property type="project" value="InterPro"/>
</dbReference>
<comment type="caution">
    <text evidence="12">The sequence shown here is derived from an EMBL/GenBank/DDBJ whole genome shotgun (WGS) entry which is preliminary data.</text>
</comment>
<dbReference type="SUPFAM" id="SSF161098">
    <property type="entry name" value="MetI-like"/>
    <property type="match status" value="1"/>
</dbReference>
<feature type="transmembrane region" description="Helical" evidence="9">
    <location>
        <begin position="28"/>
        <end position="48"/>
    </location>
</feature>
<dbReference type="SUPFAM" id="SSF52540">
    <property type="entry name" value="P-loop containing nucleoside triphosphate hydrolases"/>
    <property type="match status" value="1"/>
</dbReference>
<dbReference type="Gene3D" id="3.40.190.10">
    <property type="entry name" value="Periplasmic binding protein-like II"/>
    <property type="match status" value="2"/>
</dbReference>
<dbReference type="Gene3D" id="3.40.50.300">
    <property type="entry name" value="P-loop containing nucleotide triphosphate hydrolases"/>
    <property type="match status" value="1"/>
</dbReference>
<evidence type="ECO:0000313" key="13">
    <source>
        <dbReference type="Proteomes" id="UP000076837"/>
    </source>
</evidence>
<dbReference type="CDD" id="cd03293">
    <property type="entry name" value="ABC_NrtD_SsuB_transporters"/>
    <property type="match status" value="1"/>
</dbReference>
<feature type="domain" description="ABC transporter" evidence="10">
    <location>
        <begin position="579"/>
        <end position="809"/>
    </location>
</feature>
<dbReference type="Gene3D" id="1.10.3720.10">
    <property type="entry name" value="MetI-like"/>
    <property type="match status" value="1"/>
</dbReference>
<keyword evidence="2" id="KW-0813">Transport</keyword>
<dbReference type="STRING" id="5454.A0A163LD83"/>
<dbReference type="Pfam" id="PF00005">
    <property type="entry name" value="ABC_tran"/>
    <property type="match status" value="1"/>
</dbReference>
<organism evidence="12 13">
    <name type="scientific">Didymella rabiei</name>
    <name type="common">Chickpea ascochyta blight fungus</name>
    <name type="synonym">Mycosphaerella rabiei</name>
    <dbReference type="NCBI Taxonomy" id="5454"/>
    <lineage>
        <taxon>Eukaryota</taxon>
        <taxon>Fungi</taxon>
        <taxon>Dikarya</taxon>
        <taxon>Ascomycota</taxon>
        <taxon>Pezizomycotina</taxon>
        <taxon>Dothideomycetes</taxon>
        <taxon>Pleosporomycetidae</taxon>
        <taxon>Pleosporales</taxon>
        <taxon>Pleosporineae</taxon>
        <taxon>Didymellaceae</taxon>
        <taxon>Ascochyta</taxon>
    </lineage>
</organism>
<dbReference type="PROSITE" id="PS50893">
    <property type="entry name" value="ABC_TRANSPORTER_2"/>
    <property type="match status" value="1"/>
</dbReference>
<protein>
    <recommendedName>
        <fullName evidence="14">ATPase</fullName>
    </recommendedName>
</protein>
<dbReference type="SUPFAM" id="SSF53850">
    <property type="entry name" value="Periplasmic binding protein-like II"/>
    <property type="match status" value="1"/>
</dbReference>
<dbReference type="InterPro" id="IPR050166">
    <property type="entry name" value="ABC_transporter_ATP-bind"/>
</dbReference>
<evidence type="ECO:0008006" key="14">
    <source>
        <dbReference type="Google" id="ProtNLM"/>
    </source>
</evidence>
<feature type="region of interest" description="Disordered" evidence="8">
    <location>
        <begin position="888"/>
        <end position="911"/>
    </location>
</feature>
<dbReference type="InterPro" id="IPR027417">
    <property type="entry name" value="P-loop_NTPase"/>
</dbReference>
<evidence type="ECO:0000313" key="12">
    <source>
        <dbReference type="EMBL" id="KZM27689.1"/>
    </source>
</evidence>
<evidence type="ECO:0000256" key="4">
    <source>
        <dbReference type="ARBA" id="ARBA00022741"/>
    </source>
</evidence>
<dbReference type="InterPro" id="IPR035906">
    <property type="entry name" value="MetI-like_sf"/>
</dbReference>
<dbReference type="Pfam" id="PF09084">
    <property type="entry name" value="NMT1"/>
    <property type="match status" value="1"/>
</dbReference>
<gene>
    <name evidence="12" type="ORF">ST47_g1169</name>
</gene>
<evidence type="ECO:0000256" key="2">
    <source>
        <dbReference type="ARBA" id="ARBA00022448"/>
    </source>
</evidence>
<evidence type="ECO:0000256" key="5">
    <source>
        <dbReference type="ARBA" id="ARBA00022840"/>
    </source>
</evidence>
<dbReference type="InterPro" id="IPR000515">
    <property type="entry name" value="MetI-like"/>
</dbReference>
<proteinExistence type="predicted"/>
<feature type="transmembrane region" description="Helical" evidence="9">
    <location>
        <begin position="252"/>
        <end position="271"/>
    </location>
</feature>
<evidence type="ECO:0000256" key="9">
    <source>
        <dbReference type="SAM" id="Phobius"/>
    </source>
</evidence>
<dbReference type="GO" id="GO:0005524">
    <property type="term" value="F:ATP binding"/>
    <property type="evidence" value="ECO:0007669"/>
    <property type="project" value="UniProtKB-KW"/>
</dbReference>
<dbReference type="PANTHER" id="PTHR42788">
    <property type="entry name" value="TAURINE IMPORT ATP-BINDING PROTEIN-RELATED"/>
    <property type="match status" value="1"/>
</dbReference>
<name>A0A163LD83_DIDRA</name>
<dbReference type="EMBL" id="JYNV01000060">
    <property type="protein sequence ID" value="KZM27689.1"/>
    <property type="molecule type" value="Genomic_DNA"/>
</dbReference>
<feature type="domain" description="ABC transmembrane type-1" evidence="11">
    <location>
        <begin position="91"/>
        <end position="271"/>
    </location>
</feature>
<dbReference type="InterPro" id="IPR001638">
    <property type="entry name" value="Solute-binding_3/MltF_N"/>
</dbReference>
<evidence type="ECO:0000259" key="11">
    <source>
        <dbReference type="PROSITE" id="PS50928"/>
    </source>
</evidence>
<evidence type="ECO:0000256" key="3">
    <source>
        <dbReference type="ARBA" id="ARBA00022692"/>
    </source>
</evidence>